<dbReference type="InterPro" id="IPR006431">
    <property type="entry name" value="Phage_tape_meas_C"/>
</dbReference>
<accession>A0A2S3X1T7</accession>
<feature type="coiled-coil region" evidence="1">
    <location>
        <begin position="560"/>
        <end position="620"/>
    </location>
</feature>
<protein>
    <submittedName>
        <fullName evidence="4">Phage tail tape measure protein</fullName>
    </submittedName>
</protein>
<dbReference type="EMBL" id="MINH01000019">
    <property type="protein sequence ID" value="POG09435.1"/>
    <property type="molecule type" value="Genomic_DNA"/>
</dbReference>
<evidence type="ECO:0000313" key="4">
    <source>
        <dbReference type="EMBL" id="POG09435.1"/>
    </source>
</evidence>
<feature type="domain" description="Tape measure protein N-terminal" evidence="3">
    <location>
        <begin position="67"/>
        <end position="258"/>
    </location>
</feature>
<dbReference type="Proteomes" id="UP000237230">
    <property type="component" value="Unassembled WGS sequence"/>
</dbReference>
<sequence length="1138" mass="120588">MASRSLGTLTLDLIARIGGFQQGMDQAARSTQRSMAHVERHADSASAAVMSSFKAIAGAAAAYLGAQQIVHYSQAWVGVQNRIKQVSETFEDFSRQSQAVFSIAQNSQSSLDATAELYQRIAASSGQLGASQEKIAQVTQNISKAMSASGISAEAAQGALVQLGQAFASGVLRGEELNSVLEQAPGLAQAIADGLGVARESLRSMGEAGKLTSKEVFAAILNQTRAIDDSFARSQTTISGAFQVMENSAMRVIGTLDESLGVTKTFVSSVLELSKAWDTNGVQTYTQLLKTGLYVALARVATGFVNASAAKWADFQATKQQTYMTSVAAAGELRRAEAVRAGAAADVEAAARAVASAKARVSADRQVLASDVSRLQSVQAALAAEKVLEAQRLQAQITDVGRQQAVARMAELRLAEVAITNQLAAAEAKLAATTLATSAQMTAAINQQTVAKEALAVATTQVTVAQTASTVAMGAWFSAATTMGAALVTLRTAGAAVLRMAAGWPGLILTVGALALSFIDFGDKAEEGAGKAANAFEDASTRIRQASRSMLPENLSTQSYDQLQDRLKGLQAELKETEKLQERFQKGVDDKSDVPFETSLDASKEKADALKLAIQSVQKELNSSRLASDKEGSTYLKNLEKQAVVAGKLTEVEKLRAQIAAGAVKFSPDDEKKALNAAAAIDKANKALKESKAGDKDSKALGRRFEDMEEGYQRQIELINTTTDKRKNATEVDKLAFEISAGKLEGVNAQQRKRLEGLAAELDAKKALLKADQDAKKLAALQFNLGEDNRTAKEGLDMELAGAGQGDKYRERFREILSIEQDFNKQRREMYKEYKEAVLAEDPDAEANYKKETDALDNALAIRLEHQRNFYEQQDEMQGNWLNGVRDAWQNFADEAKNYSAMASDATSSVLGSARSELSSFMSDVATGSKDAGDGLIDMVTGFAKSFVQALSDMAAQWLVYQAVQLTVGKTTQVSAGLAMVANAQATAFQASLAAFASTAAIPIVGPAMAPAAAAAAAATAAPLVAGVASSALMGMAHDGIDNIPREGTWLLDGGERVLNPNQNQDLTQYLRNANNSDAGSGGGGGVTINAPVTVQAQPGMSDDAARRQGEMMAKGLEEQMEQAIYKATQQGGILWRR</sequence>
<evidence type="ECO:0000313" key="5">
    <source>
        <dbReference type="Proteomes" id="UP000237230"/>
    </source>
</evidence>
<name>A0A2S3X1T7_PSEPU</name>
<dbReference type="InterPro" id="IPR013491">
    <property type="entry name" value="Tape_meas_N"/>
</dbReference>
<dbReference type="OrthoDB" id="6174294at2"/>
<dbReference type="AlphaFoldDB" id="A0A2S3X1T7"/>
<evidence type="ECO:0000259" key="3">
    <source>
        <dbReference type="Pfam" id="PF20155"/>
    </source>
</evidence>
<dbReference type="NCBIfam" id="TIGR02675">
    <property type="entry name" value="tape_meas_nterm"/>
    <property type="match status" value="1"/>
</dbReference>
<evidence type="ECO:0000259" key="2">
    <source>
        <dbReference type="Pfam" id="PF09718"/>
    </source>
</evidence>
<evidence type="ECO:0000256" key="1">
    <source>
        <dbReference type="SAM" id="Coils"/>
    </source>
</evidence>
<organism evidence="4 5">
    <name type="scientific">Pseudomonas putida</name>
    <name type="common">Arthrobacter siderocapsulatus</name>
    <dbReference type="NCBI Taxonomy" id="303"/>
    <lineage>
        <taxon>Bacteria</taxon>
        <taxon>Pseudomonadati</taxon>
        <taxon>Pseudomonadota</taxon>
        <taxon>Gammaproteobacteria</taxon>
        <taxon>Pseudomonadales</taxon>
        <taxon>Pseudomonadaceae</taxon>
        <taxon>Pseudomonas</taxon>
    </lineage>
</organism>
<dbReference type="Pfam" id="PF20155">
    <property type="entry name" value="TMP_3"/>
    <property type="match status" value="1"/>
</dbReference>
<dbReference type="NCBIfam" id="TIGR01541">
    <property type="entry name" value="tape_meas_lam_C"/>
    <property type="match status" value="1"/>
</dbReference>
<dbReference type="RefSeq" id="WP_103446293.1">
    <property type="nucleotide sequence ID" value="NZ_MINH01000019.1"/>
</dbReference>
<reference evidence="4 5" key="2">
    <citation type="submission" date="2018-03" db="EMBL/GenBank/DDBJ databases">
        <title>Draft genome of Pseudomonas putida strain KH-21-114.</title>
        <authorList>
            <person name="Yoshizawa S."/>
            <person name="Khan N.H."/>
            <person name="Nishimura M."/>
            <person name="Chiura H.X."/>
            <person name="Ogura Y."/>
            <person name="Hayashi T."/>
            <person name="Kogure K."/>
        </authorList>
    </citation>
    <scope>NUCLEOTIDE SEQUENCE [LARGE SCALE GENOMIC DNA]</scope>
    <source>
        <strain evidence="4 5">KH-21-114</strain>
    </source>
</reference>
<gene>
    <name evidence="4" type="ORF">BGP84_06710</name>
</gene>
<proteinExistence type="predicted"/>
<dbReference type="Pfam" id="PF09718">
    <property type="entry name" value="Tape_meas_lam_C"/>
    <property type="match status" value="1"/>
</dbReference>
<feature type="domain" description="Bacteriophage tail tape measure C-terminal" evidence="2">
    <location>
        <begin position="879"/>
        <end position="965"/>
    </location>
</feature>
<comment type="caution">
    <text evidence="4">The sequence shown here is derived from an EMBL/GenBank/DDBJ whole genome shotgun (WGS) entry which is preliminary data.</text>
</comment>
<reference evidence="4 5" key="1">
    <citation type="submission" date="2016-08" db="EMBL/GenBank/DDBJ databases">
        <authorList>
            <person name="Seilhamer J.J."/>
        </authorList>
    </citation>
    <scope>NUCLEOTIDE SEQUENCE [LARGE SCALE GENOMIC DNA]</scope>
    <source>
        <strain evidence="4 5">KH-21-114</strain>
    </source>
</reference>
<keyword evidence="1" id="KW-0175">Coiled coil</keyword>